<evidence type="ECO:0000256" key="1">
    <source>
        <dbReference type="SAM" id="MobiDB-lite"/>
    </source>
</evidence>
<comment type="caution">
    <text evidence="2">The sequence shown here is derived from an EMBL/GenBank/DDBJ whole genome shotgun (WGS) entry which is preliminary data.</text>
</comment>
<gene>
    <name evidence="2" type="ORF">GCM10011584_00300</name>
</gene>
<dbReference type="RefSeq" id="WP_188782897.1">
    <property type="nucleotide sequence ID" value="NZ_BMNI01000001.1"/>
</dbReference>
<feature type="region of interest" description="Disordered" evidence="1">
    <location>
        <begin position="1"/>
        <end position="24"/>
    </location>
</feature>
<proteinExistence type="predicted"/>
<reference evidence="3" key="1">
    <citation type="journal article" date="2019" name="Int. J. Syst. Evol. Microbiol.">
        <title>The Global Catalogue of Microorganisms (GCM) 10K type strain sequencing project: providing services to taxonomists for standard genome sequencing and annotation.</title>
        <authorList>
            <consortium name="The Broad Institute Genomics Platform"/>
            <consortium name="The Broad Institute Genome Sequencing Center for Infectious Disease"/>
            <person name="Wu L."/>
            <person name="Ma J."/>
        </authorList>
    </citation>
    <scope>NUCLEOTIDE SEQUENCE [LARGE SCALE GENOMIC DNA]</scope>
    <source>
        <strain evidence="3">CGMCC 4.7371</strain>
    </source>
</reference>
<evidence type="ECO:0000313" key="2">
    <source>
        <dbReference type="EMBL" id="GGO83934.1"/>
    </source>
</evidence>
<feature type="region of interest" description="Disordered" evidence="1">
    <location>
        <begin position="41"/>
        <end position="75"/>
    </location>
</feature>
<accession>A0ABQ2N5Z8</accession>
<protein>
    <submittedName>
        <fullName evidence="2">Uncharacterized protein</fullName>
    </submittedName>
</protein>
<keyword evidence="3" id="KW-1185">Reference proteome</keyword>
<evidence type="ECO:0000313" key="3">
    <source>
        <dbReference type="Proteomes" id="UP000655410"/>
    </source>
</evidence>
<dbReference type="EMBL" id="BMNI01000001">
    <property type="protein sequence ID" value="GGO83934.1"/>
    <property type="molecule type" value="Genomic_DNA"/>
</dbReference>
<organism evidence="2 3">
    <name type="scientific">Nocardioides phosphati</name>
    <dbReference type="NCBI Taxonomy" id="1867775"/>
    <lineage>
        <taxon>Bacteria</taxon>
        <taxon>Bacillati</taxon>
        <taxon>Actinomycetota</taxon>
        <taxon>Actinomycetes</taxon>
        <taxon>Propionibacteriales</taxon>
        <taxon>Nocardioidaceae</taxon>
        <taxon>Nocardioides</taxon>
    </lineage>
</organism>
<sequence length="75" mass="8162">MTGAPDESTSAHTPKEVEPVDVEPVEVEPAWKRKARLAAIFGDVVPESTSDDRDEQGSGGTSEEWLKRQVPPHHG</sequence>
<dbReference type="Proteomes" id="UP000655410">
    <property type="component" value="Unassembled WGS sequence"/>
</dbReference>
<name>A0ABQ2N5Z8_9ACTN</name>